<sequence>MHQMISVASKSAWSKAQLQAKIHQLHLQIIKVGSLPAPKTGIATSITVHAELISLCQTRQFSEELGKLLKSCVIAISHDVKVALEQCMLGANKKILAWSWLDILHVNSQSLCKLNATPAIVCLCFATSASAKRFSVQKMHVTRTNFRDRG</sequence>
<keyword evidence="2" id="KW-1185">Reference proteome</keyword>
<dbReference type="RefSeq" id="XP_067821858.1">
    <property type="nucleotide sequence ID" value="XM_067966822.1"/>
</dbReference>
<dbReference type="Proteomes" id="UP000294530">
    <property type="component" value="Unassembled WGS sequence"/>
</dbReference>
<accession>A0A976IIC5</accession>
<comment type="caution">
    <text evidence="1">The sequence shown here is derived from an EMBL/GenBank/DDBJ whole genome shotgun (WGS) entry which is preliminary data.</text>
</comment>
<organism evidence="1 2">
    <name type="scientific">Bremia lactucae</name>
    <name type="common">Lettuce downy mildew</name>
    <dbReference type="NCBI Taxonomy" id="4779"/>
    <lineage>
        <taxon>Eukaryota</taxon>
        <taxon>Sar</taxon>
        <taxon>Stramenopiles</taxon>
        <taxon>Oomycota</taxon>
        <taxon>Peronosporomycetes</taxon>
        <taxon>Peronosporales</taxon>
        <taxon>Peronosporaceae</taxon>
        <taxon>Bremia</taxon>
    </lineage>
</organism>
<dbReference type="AlphaFoldDB" id="A0A976IIC5"/>
<dbReference type="GeneID" id="94352493"/>
<protein>
    <submittedName>
        <fullName evidence="1">Uncharacterized protein</fullName>
    </submittedName>
</protein>
<gene>
    <name evidence="1" type="ORF">CCR75_008773</name>
</gene>
<reference evidence="1 2" key="1">
    <citation type="journal article" date="2021" name="Genome Biol.">
        <title>AFLAP: assembly-free linkage analysis pipeline using k-mers from genome sequencing data.</title>
        <authorList>
            <person name="Fletcher K."/>
            <person name="Zhang L."/>
            <person name="Gil J."/>
            <person name="Han R."/>
            <person name="Cavanaugh K."/>
            <person name="Michelmore R."/>
        </authorList>
    </citation>
    <scope>NUCLEOTIDE SEQUENCE [LARGE SCALE GENOMIC DNA]</scope>
    <source>
        <strain evidence="1 2">SF5</strain>
    </source>
</reference>
<evidence type="ECO:0000313" key="1">
    <source>
        <dbReference type="EMBL" id="TDH72359.1"/>
    </source>
</evidence>
<dbReference type="KEGG" id="blac:94352493"/>
<dbReference type="EMBL" id="SHOA02000012">
    <property type="protein sequence ID" value="TDH72359.1"/>
    <property type="molecule type" value="Genomic_DNA"/>
</dbReference>
<proteinExistence type="predicted"/>
<evidence type="ECO:0000313" key="2">
    <source>
        <dbReference type="Proteomes" id="UP000294530"/>
    </source>
</evidence>
<name>A0A976IIC5_BRELC</name>